<reference evidence="3" key="1">
    <citation type="submission" date="2018-05" db="EMBL/GenBank/DDBJ databases">
        <authorList>
            <person name="Lanie J.A."/>
            <person name="Ng W.-L."/>
            <person name="Kazmierczak K.M."/>
            <person name="Andrzejewski T.M."/>
            <person name="Davidsen T.M."/>
            <person name="Wayne K.J."/>
            <person name="Tettelin H."/>
            <person name="Glass J.I."/>
            <person name="Rusch D."/>
            <person name="Podicherti R."/>
            <person name="Tsui H.-C.T."/>
            <person name="Winkler M.E."/>
        </authorList>
    </citation>
    <scope>NUCLEOTIDE SEQUENCE</scope>
</reference>
<dbReference type="SUPFAM" id="SSF53448">
    <property type="entry name" value="Nucleotide-diphospho-sugar transferases"/>
    <property type="match status" value="1"/>
</dbReference>
<dbReference type="PANTHER" id="PTHR32125:SF4">
    <property type="entry name" value="2-C-METHYL-D-ERYTHRITOL 4-PHOSPHATE CYTIDYLYLTRANSFERASE, CHLOROPLASTIC"/>
    <property type="match status" value="1"/>
</dbReference>
<dbReference type="Pfam" id="PF01128">
    <property type="entry name" value="IspD"/>
    <property type="match status" value="1"/>
</dbReference>
<evidence type="ECO:0000256" key="2">
    <source>
        <dbReference type="ARBA" id="ARBA00022695"/>
    </source>
</evidence>
<dbReference type="AlphaFoldDB" id="A0A381QX92"/>
<dbReference type="InterPro" id="IPR034683">
    <property type="entry name" value="IspD/TarI"/>
</dbReference>
<dbReference type="CDD" id="cd02516">
    <property type="entry name" value="CDP-ME_synthetase"/>
    <property type="match status" value="1"/>
</dbReference>
<dbReference type="InterPro" id="IPR029044">
    <property type="entry name" value="Nucleotide-diphossugar_trans"/>
</dbReference>
<dbReference type="Gene3D" id="3.90.550.10">
    <property type="entry name" value="Spore Coat Polysaccharide Biosynthesis Protein SpsA, Chain A"/>
    <property type="match status" value="1"/>
</dbReference>
<sequence>MGGTRKPFLELDGEPLLVHALRPFLRDDRVVSVVVSLAPQDVDEITDWIRRMDDRIKLVKGGVNRTESVRNAVSVLPTSLDVIAIHDAARPLVTSAIVGECIDLANAGVCAVSGCPVIDTIKRVDEEFQVLETADRNVLWHAHTPQVFPADLLRQAYESGEVGTDDAVLLESFGARLQMVDDGGTNIKVTRPADLMIAQAILRLQSGDV</sequence>
<name>A0A381QX92_9ZZZZ</name>
<dbReference type="PANTHER" id="PTHR32125">
    <property type="entry name" value="2-C-METHYL-D-ERYTHRITOL 4-PHOSPHATE CYTIDYLYLTRANSFERASE, CHLOROPLASTIC"/>
    <property type="match status" value="1"/>
</dbReference>
<evidence type="ECO:0000313" key="3">
    <source>
        <dbReference type="EMBL" id="SUZ82153.1"/>
    </source>
</evidence>
<keyword evidence="2" id="KW-0548">Nucleotidyltransferase</keyword>
<dbReference type="InterPro" id="IPR050088">
    <property type="entry name" value="IspD/TarI_cytidylyltransf_bact"/>
</dbReference>
<organism evidence="3">
    <name type="scientific">marine metagenome</name>
    <dbReference type="NCBI Taxonomy" id="408172"/>
    <lineage>
        <taxon>unclassified sequences</taxon>
        <taxon>metagenomes</taxon>
        <taxon>ecological metagenomes</taxon>
    </lineage>
</organism>
<dbReference type="EMBL" id="UINC01001494">
    <property type="protein sequence ID" value="SUZ82153.1"/>
    <property type="molecule type" value="Genomic_DNA"/>
</dbReference>
<evidence type="ECO:0008006" key="4">
    <source>
        <dbReference type="Google" id="ProtNLM"/>
    </source>
</evidence>
<keyword evidence="1" id="KW-0808">Transferase</keyword>
<dbReference type="GO" id="GO:0050518">
    <property type="term" value="F:2-C-methyl-D-erythritol 4-phosphate cytidylyltransferase activity"/>
    <property type="evidence" value="ECO:0007669"/>
    <property type="project" value="TreeGrafter"/>
</dbReference>
<protein>
    <recommendedName>
        <fullName evidence="4">2-C-methyl-D-erythritol 4-phosphate cytidylyltransferase</fullName>
    </recommendedName>
</protein>
<accession>A0A381QX92</accession>
<gene>
    <name evidence="3" type="ORF">METZ01_LOCUS35007</name>
</gene>
<proteinExistence type="predicted"/>
<evidence type="ECO:0000256" key="1">
    <source>
        <dbReference type="ARBA" id="ARBA00022679"/>
    </source>
</evidence>